<comment type="caution">
    <text evidence="7">The sequence shown here is derived from an EMBL/GenBank/DDBJ whole genome shotgun (WGS) entry which is preliminary data.</text>
</comment>
<dbReference type="AlphaFoldDB" id="A0ABD1IHU6"/>
<feature type="chain" id="PRO_5044741519" description="S-protein homolog" evidence="6">
    <location>
        <begin position="27"/>
        <end position="137"/>
    </location>
</feature>
<gene>
    <name evidence="7" type="ORF">AAHA92_03484</name>
</gene>
<dbReference type="GO" id="GO:0060320">
    <property type="term" value="P:rejection of self pollen"/>
    <property type="evidence" value="ECO:0007669"/>
    <property type="project" value="UniProtKB-KW"/>
</dbReference>
<dbReference type="GO" id="GO:0005576">
    <property type="term" value="C:extracellular region"/>
    <property type="evidence" value="ECO:0007669"/>
    <property type="project" value="UniProtKB-SubCell"/>
</dbReference>
<evidence type="ECO:0008006" key="9">
    <source>
        <dbReference type="Google" id="ProtNLM"/>
    </source>
</evidence>
<sequence>MALLFPSKEMLLVLIFSISFIHFGSSDSIYDYVYDIEIYNGSPHTSLVTTCETTVMPLGTITIKPRSPQIFQCPWLVGEYNKLTCDLSLGKLHGGFTFFDHDRDFKRCKGLSCSWMVNERGVYMKKDGRVVFHYRWP</sequence>
<reference evidence="7 8" key="1">
    <citation type="submission" date="2024-06" db="EMBL/GenBank/DDBJ databases">
        <title>A chromosome level genome sequence of Diviner's sage (Salvia divinorum).</title>
        <authorList>
            <person name="Ford S.A."/>
            <person name="Ro D.-K."/>
            <person name="Ness R.W."/>
            <person name="Phillips M.A."/>
        </authorList>
    </citation>
    <scope>NUCLEOTIDE SEQUENCE [LARGE SCALE GENOMIC DNA]</scope>
    <source>
        <strain evidence="7">SAF-2024a</strain>
        <tissue evidence="7">Leaf</tissue>
    </source>
</reference>
<name>A0ABD1IHU6_SALDI</name>
<dbReference type="Proteomes" id="UP001567538">
    <property type="component" value="Unassembled WGS sequence"/>
</dbReference>
<protein>
    <recommendedName>
        <fullName evidence="9">S-protein homolog</fullName>
    </recommendedName>
</protein>
<comment type="similarity">
    <text evidence="2">Belongs to the plant self-incompatibility (S1) protein family.</text>
</comment>
<dbReference type="Pfam" id="PF05938">
    <property type="entry name" value="Self-incomp_S1"/>
    <property type="match status" value="1"/>
</dbReference>
<evidence type="ECO:0000256" key="4">
    <source>
        <dbReference type="ARBA" id="ARBA00022525"/>
    </source>
</evidence>
<evidence type="ECO:0000256" key="1">
    <source>
        <dbReference type="ARBA" id="ARBA00004613"/>
    </source>
</evidence>
<organism evidence="7 8">
    <name type="scientific">Salvia divinorum</name>
    <name type="common">Maria pastora</name>
    <name type="synonym">Diviner's sage</name>
    <dbReference type="NCBI Taxonomy" id="28513"/>
    <lineage>
        <taxon>Eukaryota</taxon>
        <taxon>Viridiplantae</taxon>
        <taxon>Streptophyta</taxon>
        <taxon>Embryophyta</taxon>
        <taxon>Tracheophyta</taxon>
        <taxon>Spermatophyta</taxon>
        <taxon>Magnoliopsida</taxon>
        <taxon>eudicotyledons</taxon>
        <taxon>Gunneridae</taxon>
        <taxon>Pentapetalae</taxon>
        <taxon>asterids</taxon>
        <taxon>lamiids</taxon>
        <taxon>Lamiales</taxon>
        <taxon>Lamiaceae</taxon>
        <taxon>Nepetoideae</taxon>
        <taxon>Mentheae</taxon>
        <taxon>Salviinae</taxon>
        <taxon>Salvia</taxon>
        <taxon>Salvia subgen. Calosphace</taxon>
    </lineage>
</organism>
<evidence type="ECO:0000256" key="6">
    <source>
        <dbReference type="SAM" id="SignalP"/>
    </source>
</evidence>
<comment type="subcellular location">
    <subcellularLocation>
        <location evidence="1">Secreted</location>
    </subcellularLocation>
</comment>
<feature type="signal peptide" evidence="6">
    <location>
        <begin position="1"/>
        <end position="26"/>
    </location>
</feature>
<evidence type="ECO:0000313" key="8">
    <source>
        <dbReference type="Proteomes" id="UP001567538"/>
    </source>
</evidence>
<proteinExistence type="inferred from homology"/>
<keyword evidence="4" id="KW-0964">Secreted</keyword>
<evidence type="ECO:0000256" key="2">
    <source>
        <dbReference type="ARBA" id="ARBA00005581"/>
    </source>
</evidence>
<evidence type="ECO:0000256" key="5">
    <source>
        <dbReference type="ARBA" id="ARBA00022729"/>
    </source>
</evidence>
<dbReference type="EMBL" id="JBEAFC010000002">
    <property type="protein sequence ID" value="KAL1568077.1"/>
    <property type="molecule type" value="Genomic_DNA"/>
</dbReference>
<dbReference type="InterPro" id="IPR010264">
    <property type="entry name" value="Self-incomp_S1"/>
</dbReference>
<accession>A0ABD1IHU6</accession>
<keyword evidence="3" id="KW-0713">Self-incompatibility</keyword>
<evidence type="ECO:0000256" key="3">
    <source>
        <dbReference type="ARBA" id="ARBA00022471"/>
    </source>
</evidence>
<evidence type="ECO:0000313" key="7">
    <source>
        <dbReference type="EMBL" id="KAL1568077.1"/>
    </source>
</evidence>
<keyword evidence="8" id="KW-1185">Reference proteome</keyword>
<keyword evidence="5 6" id="KW-0732">Signal</keyword>